<protein>
    <submittedName>
        <fullName evidence="1">Uncharacterized protein</fullName>
    </submittedName>
</protein>
<evidence type="ECO:0000313" key="1">
    <source>
        <dbReference type="EMBL" id="QDU98430.1"/>
    </source>
</evidence>
<organism evidence="1 2">
    <name type="scientific">Lignipirellula cremea</name>
    <dbReference type="NCBI Taxonomy" id="2528010"/>
    <lineage>
        <taxon>Bacteria</taxon>
        <taxon>Pseudomonadati</taxon>
        <taxon>Planctomycetota</taxon>
        <taxon>Planctomycetia</taxon>
        <taxon>Pirellulales</taxon>
        <taxon>Pirellulaceae</taxon>
        <taxon>Lignipirellula</taxon>
    </lineage>
</organism>
<dbReference type="EMBL" id="CP036433">
    <property type="protein sequence ID" value="QDU98430.1"/>
    <property type="molecule type" value="Genomic_DNA"/>
</dbReference>
<proteinExistence type="predicted"/>
<keyword evidence="2" id="KW-1185">Reference proteome</keyword>
<gene>
    <name evidence="1" type="ORF">Pla8534_62980</name>
</gene>
<dbReference type="Proteomes" id="UP000317648">
    <property type="component" value="Chromosome"/>
</dbReference>
<reference evidence="1 2" key="1">
    <citation type="submission" date="2019-02" db="EMBL/GenBank/DDBJ databases">
        <title>Deep-cultivation of Planctomycetes and their phenomic and genomic characterization uncovers novel biology.</title>
        <authorList>
            <person name="Wiegand S."/>
            <person name="Jogler M."/>
            <person name="Boedeker C."/>
            <person name="Pinto D."/>
            <person name="Vollmers J."/>
            <person name="Rivas-Marin E."/>
            <person name="Kohn T."/>
            <person name="Peeters S.H."/>
            <person name="Heuer A."/>
            <person name="Rast P."/>
            <person name="Oberbeckmann S."/>
            <person name="Bunk B."/>
            <person name="Jeske O."/>
            <person name="Meyerdierks A."/>
            <person name="Storesund J.E."/>
            <person name="Kallscheuer N."/>
            <person name="Luecker S."/>
            <person name="Lage O.M."/>
            <person name="Pohl T."/>
            <person name="Merkel B.J."/>
            <person name="Hornburger P."/>
            <person name="Mueller R.-W."/>
            <person name="Bruemmer F."/>
            <person name="Labrenz M."/>
            <person name="Spormann A.M."/>
            <person name="Op den Camp H."/>
            <person name="Overmann J."/>
            <person name="Amann R."/>
            <person name="Jetten M.S.M."/>
            <person name="Mascher T."/>
            <person name="Medema M.H."/>
            <person name="Devos D.P."/>
            <person name="Kaster A.-K."/>
            <person name="Ovreas L."/>
            <person name="Rohde M."/>
            <person name="Galperin M.Y."/>
            <person name="Jogler C."/>
        </authorList>
    </citation>
    <scope>NUCLEOTIDE SEQUENCE [LARGE SCALE GENOMIC DNA]</scope>
    <source>
        <strain evidence="1 2">Pla85_3_4</strain>
    </source>
</reference>
<name>A0A518E2V9_9BACT</name>
<dbReference type="KEGG" id="lcre:Pla8534_62980"/>
<dbReference type="AlphaFoldDB" id="A0A518E2V9"/>
<accession>A0A518E2V9</accession>
<sequence>MHACRPTAFLLLARLASVLAFGPMLLLSPVSVEAGFPAAGSSARQAERSLAERAFAAHPPTNAIAQESAFRSCTGKSAGSAVFLPGDGALAPVFVRAALSCGAILRGPVSSLVTQHVRLQI</sequence>
<dbReference type="RefSeq" id="WP_145057678.1">
    <property type="nucleotide sequence ID" value="NZ_CP036433.1"/>
</dbReference>
<evidence type="ECO:0000313" key="2">
    <source>
        <dbReference type="Proteomes" id="UP000317648"/>
    </source>
</evidence>